<evidence type="ECO:0000256" key="4">
    <source>
        <dbReference type="ARBA" id="ARBA00023014"/>
    </source>
</evidence>
<dbReference type="PROSITE" id="PS51296">
    <property type="entry name" value="RIESKE"/>
    <property type="match status" value="1"/>
</dbReference>
<dbReference type="InterPro" id="IPR017941">
    <property type="entry name" value="Rieske_2Fe-2S"/>
</dbReference>
<evidence type="ECO:0000256" key="5">
    <source>
        <dbReference type="ARBA" id="ARBA00023157"/>
    </source>
</evidence>
<evidence type="ECO:0000313" key="8">
    <source>
        <dbReference type="EMBL" id="CAB5240205.1"/>
    </source>
</evidence>
<keyword evidence="1" id="KW-0001">2Fe-2S</keyword>
<dbReference type="EMBL" id="CAFBSG010000008">
    <property type="protein sequence ID" value="CAB5240205.1"/>
    <property type="molecule type" value="Genomic_DNA"/>
</dbReference>
<dbReference type="PANTHER" id="PTHR21496">
    <property type="entry name" value="FERREDOXIN-RELATED"/>
    <property type="match status" value="1"/>
</dbReference>
<evidence type="ECO:0000256" key="2">
    <source>
        <dbReference type="ARBA" id="ARBA00022723"/>
    </source>
</evidence>
<dbReference type="AlphaFoldDB" id="A0A6J7XVD9"/>
<feature type="region of interest" description="Disordered" evidence="6">
    <location>
        <begin position="77"/>
        <end position="104"/>
    </location>
</feature>
<evidence type="ECO:0000259" key="7">
    <source>
        <dbReference type="PROSITE" id="PS51296"/>
    </source>
</evidence>
<organism evidence="8">
    <name type="scientific">freshwater metagenome</name>
    <dbReference type="NCBI Taxonomy" id="449393"/>
    <lineage>
        <taxon>unclassified sequences</taxon>
        <taxon>metagenomes</taxon>
        <taxon>ecological metagenomes</taxon>
    </lineage>
</organism>
<protein>
    <submittedName>
        <fullName evidence="8">Unannotated protein</fullName>
    </submittedName>
</protein>
<dbReference type="CDD" id="cd03467">
    <property type="entry name" value="Rieske"/>
    <property type="match status" value="1"/>
</dbReference>
<keyword evidence="2" id="KW-0479">Metal-binding</keyword>
<sequence length="192" mass="19769">MKNILSQSMARRGVLAVIPASVIALFLGDGASAADAPKLKCTKVGQSVIYRNKKFTCVKKNSKLVWNKGVPVKASASPKASASASASTSTPSTPTDQVKVAQSGDVAEGGSKVVTVSGKPVVLSRSGGNLTALNGACTHQNCAVEPSGKILVCPCHQSKFDWLTGAVKQGPATRALPKYEVSENAGAIYVKI</sequence>
<reference evidence="8" key="1">
    <citation type="submission" date="2020-05" db="EMBL/GenBank/DDBJ databases">
        <authorList>
            <person name="Chiriac C."/>
            <person name="Salcher M."/>
            <person name="Ghai R."/>
            <person name="Kavagutti S V."/>
        </authorList>
    </citation>
    <scope>NUCLEOTIDE SEQUENCE</scope>
</reference>
<keyword evidence="4" id="KW-0411">Iron-sulfur</keyword>
<dbReference type="Gene3D" id="2.102.10.10">
    <property type="entry name" value="Rieske [2Fe-2S] iron-sulphur domain"/>
    <property type="match status" value="1"/>
</dbReference>
<feature type="compositionally biased region" description="Low complexity" evidence="6">
    <location>
        <begin position="77"/>
        <end position="95"/>
    </location>
</feature>
<dbReference type="SUPFAM" id="SSF50022">
    <property type="entry name" value="ISP domain"/>
    <property type="match status" value="1"/>
</dbReference>
<dbReference type="GO" id="GO:0016020">
    <property type="term" value="C:membrane"/>
    <property type="evidence" value="ECO:0007669"/>
    <property type="project" value="InterPro"/>
</dbReference>
<dbReference type="PRINTS" id="PR00162">
    <property type="entry name" value="RIESKE"/>
</dbReference>
<dbReference type="InterPro" id="IPR036922">
    <property type="entry name" value="Rieske_2Fe-2S_sf"/>
</dbReference>
<gene>
    <name evidence="8" type="ORF">UFOPK3554_00716</name>
</gene>
<evidence type="ECO:0000256" key="6">
    <source>
        <dbReference type="SAM" id="MobiDB-lite"/>
    </source>
</evidence>
<dbReference type="PANTHER" id="PTHR21496:SF23">
    <property type="entry name" value="3-PHENYLPROPIONATE_CINNAMIC ACID DIOXYGENASE FERREDOXIN SUBUNIT"/>
    <property type="match status" value="1"/>
</dbReference>
<dbReference type="GO" id="GO:0046872">
    <property type="term" value="F:metal ion binding"/>
    <property type="evidence" value="ECO:0007669"/>
    <property type="project" value="UniProtKB-KW"/>
</dbReference>
<dbReference type="Pfam" id="PF00355">
    <property type="entry name" value="Rieske"/>
    <property type="match status" value="1"/>
</dbReference>
<proteinExistence type="predicted"/>
<name>A0A6J7XVD9_9ZZZZ</name>
<feature type="domain" description="Rieske" evidence="7">
    <location>
        <begin position="98"/>
        <end position="190"/>
    </location>
</feature>
<dbReference type="GO" id="GO:0051537">
    <property type="term" value="F:2 iron, 2 sulfur cluster binding"/>
    <property type="evidence" value="ECO:0007669"/>
    <property type="project" value="UniProtKB-KW"/>
</dbReference>
<accession>A0A6J7XVD9</accession>
<keyword evidence="3" id="KW-0408">Iron</keyword>
<evidence type="ECO:0000256" key="3">
    <source>
        <dbReference type="ARBA" id="ARBA00023004"/>
    </source>
</evidence>
<keyword evidence="5" id="KW-1015">Disulfide bond</keyword>
<dbReference type="InterPro" id="IPR005805">
    <property type="entry name" value="Rieske_Fe-S_prot_C"/>
</dbReference>
<evidence type="ECO:0000256" key="1">
    <source>
        <dbReference type="ARBA" id="ARBA00022714"/>
    </source>
</evidence>